<feature type="compositionally biased region" description="Polar residues" evidence="1">
    <location>
        <begin position="50"/>
        <end position="114"/>
    </location>
</feature>
<dbReference type="AlphaFoldDB" id="A0A0L0BPA0"/>
<name>A0A0L0BPA0_LUCCU</name>
<organism evidence="2 3">
    <name type="scientific">Lucilia cuprina</name>
    <name type="common">Green bottle fly</name>
    <name type="synonym">Australian sheep blowfly</name>
    <dbReference type="NCBI Taxonomy" id="7375"/>
    <lineage>
        <taxon>Eukaryota</taxon>
        <taxon>Metazoa</taxon>
        <taxon>Ecdysozoa</taxon>
        <taxon>Arthropoda</taxon>
        <taxon>Hexapoda</taxon>
        <taxon>Insecta</taxon>
        <taxon>Pterygota</taxon>
        <taxon>Neoptera</taxon>
        <taxon>Endopterygota</taxon>
        <taxon>Diptera</taxon>
        <taxon>Brachycera</taxon>
        <taxon>Muscomorpha</taxon>
        <taxon>Oestroidea</taxon>
        <taxon>Calliphoridae</taxon>
        <taxon>Luciliinae</taxon>
        <taxon>Lucilia</taxon>
    </lineage>
</organism>
<feature type="region of interest" description="Disordered" evidence="1">
    <location>
        <begin position="39"/>
        <end position="132"/>
    </location>
</feature>
<evidence type="ECO:0000256" key="1">
    <source>
        <dbReference type="SAM" id="MobiDB-lite"/>
    </source>
</evidence>
<accession>A0A0L0BPA0</accession>
<proteinExistence type="predicted"/>
<dbReference type="Proteomes" id="UP000037069">
    <property type="component" value="Unassembled WGS sequence"/>
</dbReference>
<feature type="compositionally biased region" description="Low complexity" evidence="1">
    <location>
        <begin position="115"/>
        <end position="129"/>
    </location>
</feature>
<dbReference type="EMBL" id="JRES01001574">
    <property type="protein sequence ID" value="KNC21890.1"/>
    <property type="molecule type" value="Genomic_DNA"/>
</dbReference>
<reference evidence="2 3" key="1">
    <citation type="journal article" date="2015" name="Nat. Commun.">
        <title>Lucilia cuprina genome unlocks parasitic fly biology to underpin future interventions.</title>
        <authorList>
            <person name="Anstead C.A."/>
            <person name="Korhonen P.K."/>
            <person name="Young N.D."/>
            <person name="Hall R.S."/>
            <person name="Jex A.R."/>
            <person name="Murali S.C."/>
            <person name="Hughes D.S."/>
            <person name="Lee S.F."/>
            <person name="Perry T."/>
            <person name="Stroehlein A.J."/>
            <person name="Ansell B.R."/>
            <person name="Breugelmans B."/>
            <person name="Hofmann A."/>
            <person name="Qu J."/>
            <person name="Dugan S."/>
            <person name="Lee S.L."/>
            <person name="Chao H."/>
            <person name="Dinh H."/>
            <person name="Han Y."/>
            <person name="Doddapaneni H.V."/>
            <person name="Worley K.C."/>
            <person name="Muzny D.M."/>
            <person name="Ioannidis P."/>
            <person name="Waterhouse R.M."/>
            <person name="Zdobnov E.M."/>
            <person name="James P.J."/>
            <person name="Bagnall N.H."/>
            <person name="Kotze A.C."/>
            <person name="Gibbs R.A."/>
            <person name="Richards S."/>
            <person name="Batterham P."/>
            <person name="Gasser R.B."/>
        </authorList>
    </citation>
    <scope>NUCLEOTIDE SEQUENCE [LARGE SCALE GENOMIC DNA]</scope>
    <source>
        <strain evidence="2 3">LS</strain>
        <tissue evidence="2">Full body</tissue>
    </source>
</reference>
<sequence>MHTYFLHILLSISEAKRKYRENNPIPTTNQFNSYAATVTNSQTKRKDNSNKQTDINTNPSAQNPDSNKQPATTKKQQNEFNSINKQSNIKELLQNISTKTTENNETPKRISTNKNNTTENNPSATNNNNMSPFSRITQSLIRNNDYFVPPLVEKTLEEETMDL</sequence>
<keyword evidence="3" id="KW-1185">Reference proteome</keyword>
<gene>
    <name evidence="2" type="ORF">FF38_13447</name>
</gene>
<evidence type="ECO:0000313" key="2">
    <source>
        <dbReference type="EMBL" id="KNC21890.1"/>
    </source>
</evidence>
<protein>
    <submittedName>
        <fullName evidence="2">Uncharacterized protein</fullName>
    </submittedName>
</protein>
<comment type="caution">
    <text evidence="2">The sequence shown here is derived from an EMBL/GenBank/DDBJ whole genome shotgun (WGS) entry which is preliminary data.</text>
</comment>
<evidence type="ECO:0000313" key="3">
    <source>
        <dbReference type="Proteomes" id="UP000037069"/>
    </source>
</evidence>